<dbReference type="PANTHER" id="PTHR43899:SF25">
    <property type="entry name" value="ENOYL-(ACYL CARRIER) REDUCTASE"/>
    <property type="match status" value="1"/>
</dbReference>
<evidence type="ECO:0000256" key="1">
    <source>
        <dbReference type="ARBA" id="ARBA00004240"/>
    </source>
</evidence>
<keyword evidence="5" id="KW-1133">Transmembrane helix</keyword>
<keyword evidence="5" id="KW-0472">Membrane</keyword>
<dbReference type="PROSITE" id="PS00061">
    <property type="entry name" value="ADH_SHORT"/>
    <property type="match status" value="1"/>
</dbReference>
<dbReference type="FunFam" id="3.40.50.720:FF:000137">
    <property type="entry name" value="Hydroxysteroid (17-beta) dehydrogenase 3"/>
    <property type="match status" value="1"/>
</dbReference>
<keyword evidence="7" id="KW-1185">Reference proteome</keyword>
<dbReference type="GO" id="GO:0045703">
    <property type="term" value="F:ketoreductase activity"/>
    <property type="evidence" value="ECO:0007669"/>
    <property type="project" value="TreeGrafter"/>
</dbReference>
<dbReference type="Gene3D" id="3.40.50.720">
    <property type="entry name" value="NAD(P)-binding Rossmann-like Domain"/>
    <property type="match status" value="1"/>
</dbReference>
<feature type="transmembrane region" description="Helical" evidence="5">
    <location>
        <begin position="7"/>
        <end position="32"/>
    </location>
</feature>
<gene>
    <name evidence="6" type="ORF">IFM89_030327</name>
</gene>
<evidence type="ECO:0000256" key="2">
    <source>
        <dbReference type="ARBA" id="ARBA00022857"/>
    </source>
</evidence>
<sequence>MGRLQAILVILPCIAGFISLCRTLVMLLRWVWVTFLRPPKNLQDYGSWALITGATNGIGKALAFELASKGLNLVLISRNPSKLQHTSNDIRERYGSTVQVKYIVIDFSKDNSDEIVSKIEEGIHGLDVGLLINNAALGYPYPKYFHEVESEYADSVVRANVDGVTWVTKAVLPVMLRKKKGAIVNIGSGAGSSSIVPSYPLFTVYAATKAYIVMFSRSISLEYKQYGIDIQCQIPLLVATKMASIRRTSFFIPSPEMFAKASLRWIGYEHICLPYWPHSLELCVLRALPDAFLNWLLFKYFLITREKGMLKELMKNKNEK</sequence>
<comment type="subcellular location">
    <subcellularLocation>
        <location evidence="1">Endoplasmic reticulum</location>
    </subcellularLocation>
</comment>
<dbReference type="Pfam" id="PF00106">
    <property type="entry name" value="adh_short"/>
    <property type="match status" value="1"/>
</dbReference>
<evidence type="ECO:0000256" key="4">
    <source>
        <dbReference type="RuleBase" id="RU000363"/>
    </source>
</evidence>
<comment type="similarity">
    <text evidence="4">Belongs to the short-chain dehydrogenases/reductases (SDR) family.</text>
</comment>
<dbReference type="Proteomes" id="UP000631114">
    <property type="component" value="Unassembled WGS sequence"/>
</dbReference>
<evidence type="ECO:0000256" key="5">
    <source>
        <dbReference type="SAM" id="Phobius"/>
    </source>
</evidence>
<reference evidence="6 7" key="1">
    <citation type="submission" date="2020-10" db="EMBL/GenBank/DDBJ databases">
        <title>The Coptis chinensis genome and diversification of protoberbering-type alkaloids.</title>
        <authorList>
            <person name="Wang B."/>
            <person name="Shu S."/>
            <person name="Song C."/>
            <person name="Liu Y."/>
        </authorList>
    </citation>
    <scope>NUCLEOTIDE SEQUENCE [LARGE SCALE GENOMIC DNA]</scope>
    <source>
        <strain evidence="6">HL-2020</strain>
        <tissue evidence="6">Leaf</tissue>
    </source>
</reference>
<dbReference type="CDD" id="cd05356">
    <property type="entry name" value="17beta-HSD1_like_SDR_c"/>
    <property type="match status" value="1"/>
</dbReference>
<dbReference type="InterPro" id="IPR002347">
    <property type="entry name" value="SDR_fam"/>
</dbReference>
<dbReference type="AlphaFoldDB" id="A0A835IEL8"/>
<dbReference type="PANTHER" id="PTHR43899">
    <property type="entry name" value="RH59310P"/>
    <property type="match status" value="1"/>
</dbReference>
<dbReference type="PIRSF" id="PIRSF000126">
    <property type="entry name" value="11-beta-HSD1"/>
    <property type="match status" value="1"/>
</dbReference>
<evidence type="ECO:0000313" key="7">
    <source>
        <dbReference type="Proteomes" id="UP000631114"/>
    </source>
</evidence>
<keyword evidence="5" id="KW-0812">Transmembrane</keyword>
<proteinExistence type="inferred from homology"/>
<dbReference type="PRINTS" id="PR00080">
    <property type="entry name" value="SDRFAMILY"/>
</dbReference>
<keyword evidence="3" id="KW-0560">Oxidoreductase</keyword>
<comment type="caution">
    <text evidence="6">The sequence shown here is derived from an EMBL/GenBank/DDBJ whole genome shotgun (WGS) entry which is preliminary data.</text>
</comment>
<organism evidence="6 7">
    <name type="scientific">Coptis chinensis</name>
    <dbReference type="NCBI Taxonomy" id="261450"/>
    <lineage>
        <taxon>Eukaryota</taxon>
        <taxon>Viridiplantae</taxon>
        <taxon>Streptophyta</taxon>
        <taxon>Embryophyta</taxon>
        <taxon>Tracheophyta</taxon>
        <taxon>Spermatophyta</taxon>
        <taxon>Magnoliopsida</taxon>
        <taxon>Ranunculales</taxon>
        <taxon>Ranunculaceae</taxon>
        <taxon>Coptidoideae</taxon>
        <taxon>Coptis</taxon>
    </lineage>
</organism>
<name>A0A835IEL8_9MAGN</name>
<dbReference type="GO" id="GO:0005783">
    <property type="term" value="C:endoplasmic reticulum"/>
    <property type="evidence" value="ECO:0007669"/>
    <property type="project" value="UniProtKB-SubCell"/>
</dbReference>
<dbReference type="EMBL" id="JADFTS010000003">
    <property type="protein sequence ID" value="KAF9616560.1"/>
    <property type="molecule type" value="Genomic_DNA"/>
</dbReference>
<dbReference type="InterPro" id="IPR020904">
    <property type="entry name" value="Sc_DH/Rdtase_CS"/>
</dbReference>
<dbReference type="InterPro" id="IPR036291">
    <property type="entry name" value="NAD(P)-bd_dom_sf"/>
</dbReference>
<accession>A0A835IEL8</accession>
<evidence type="ECO:0000256" key="3">
    <source>
        <dbReference type="ARBA" id="ARBA00023002"/>
    </source>
</evidence>
<keyword evidence="2" id="KW-0521">NADP</keyword>
<dbReference type="SUPFAM" id="SSF51735">
    <property type="entry name" value="NAD(P)-binding Rossmann-fold domains"/>
    <property type="match status" value="1"/>
</dbReference>
<dbReference type="PRINTS" id="PR00081">
    <property type="entry name" value="GDHRDH"/>
</dbReference>
<evidence type="ECO:0000313" key="6">
    <source>
        <dbReference type="EMBL" id="KAF9616560.1"/>
    </source>
</evidence>
<dbReference type="InterPro" id="IPR051019">
    <property type="entry name" value="VLCFA-Steroid_DH"/>
</dbReference>
<dbReference type="OrthoDB" id="5545019at2759"/>
<protein>
    <submittedName>
        <fullName evidence="6">Uncharacterized protein</fullName>
    </submittedName>
</protein>